<dbReference type="Proteomes" id="UP000528608">
    <property type="component" value="Unassembled WGS sequence"/>
</dbReference>
<name>A0A2N8NM86_STREU</name>
<reference evidence="4" key="1">
    <citation type="submission" date="2015-07" db="EMBL/GenBank/DDBJ databases">
        <authorList>
            <person name="Graham D.E."/>
            <person name="Giannone R.J."/>
            <person name="Gulvik C.A."/>
            <person name="Hettich R.L."/>
            <person name="Klingeman D.M."/>
            <person name="Mahan K.M."/>
            <person name="Parry R.J."/>
            <person name="Spain J.C."/>
        </authorList>
    </citation>
    <scope>NUCLEOTIDE SEQUENCE [LARGE SCALE GENOMIC DNA]</scope>
    <source>
        <strain evidence="4">ATCC 27428</strain>
    </source>
</reference>
<reference evidence="2 5" key="3">
    <citation type="submission" date="2020-08" db="EMBL/GenBank/DDBJ databases">
        <title>Genomic Encyclopedia of Type Strains, Phase III (KMG-III): the genomes of soil and plant-associated and newly described type strains.</title>
        <authorList>
            <person name="Whitman W."/>
        </authorList>
    </citation>
    <scope>NUCLEOTIDE SEQUENCE [LARGE SCALE GENOMIC DNA]</scope>
    <source>
        <strain evidence="2 5">CECT 3259</strain>
    </source>
</reference>
<keyword evidence="4" id="KW-1185">Reference proteome</keyword>
<dbReference type="OrthoDB" id="4350374at2"/>
<evidence type="ECO:0000313" key="3">
    <source>
        <dbReference type="EMBL" id="PNE29875.1"/>
    </source>
</evidence>
<dbReference type="NCBIfam" id="NF033218">
    <property type="entry name" value="anchor_AmaP"/>
    <property type="match status" value="1"/>
</dbReference>
<feature type="transmembrane region" description="Helical" evidence="1">
    <location>
        <begin position="67"/>
        <end position="88"/>
    </location>
</feature>
<dbReference type="EMBL" id="JACHJF010000004">
    <property type="protein sequence ID" value="MBB5118352.1"/>
    <property type="molecule type" value="Genomic_DNA"/>
</dbReference>
<sequence>MALRGVNRVLTGLAGLVLVALGAAVLIGSLDLQRHWGFTLPSAWPFDSPGDVLLGRADRRKWRAEGWWWPAVIAALAVVVLLALWWLLAQLRRARLREVLLNGGDGEPVVLRGSALEEVLSAEAESSAGVERALVVLRGRRVAPEVRVGLTLAPHGSPVTAVRGLSAEVLAHARASTGLSRIPAEVRVGAVRHRAERVG</sequence>
<feature type="transmembrane region" description="Helical" evidence="1">
    <location>
        <begin position="9"/>
        <end position="30"/>
    </location>
</feature>
<evidence type="ECO:0000313" key="4">
    <source>
        <dbReference type="Proteomes" id="UP000235945"/>
    </source>
</evidence>
<evidence type="ECO:0000256" key="1">
    <source>
        <dbReference type="SAM" id="Phobius"/>
    </source>
</evidence>
<accession>A0A2N8NM86</accession>
<keyword evidence="1" id="KW-1133">Transmembrane helix</keyword>
<dbReference type="Proteomes" id="UP000235945">
    <property type="component" value="Unassembled WGS sequence"/>
</dbReference>
<dbReference type="RefSeq" id="WP_102922155.1">
    <property type="nucleotide sequence ID" value="NZ_JACHJF010000004.1"/>
</dbReference>
<organism evidence="3 4">
    <name type="scientific">Streptomyces eurocidicus</name>
    <name type="common">Streptoverticillium eurocidicus</name>
    <dbReference type="NCBI Taxonomy" id="66423"/>
    <lineage>
        <taxon>Bacteria</taxon>
        <taxon>Bacillati</taxon>
        <taxon>Actinomycetota</taxon>
        <taxon>Actinomycetes</taxon>
        <taxon>Kitasatosporales</taxon>
        <taxon>Streptomycetaceae</taxon>
        <taxon>Streptomyces</taxon>
    </lineage>
</organism>
<proteinExistence type="predicted"/>
<keyword evidence="1" id="KW-0472">Membrane</keyword>
<protein>
    <submittedName>
        <fullName evidence="3">Membrane protein</fullName>
    </submittedName>
</protein>
<dbReference type="AlphaFoldDB" id="A0A2N8NM86"/>
<reference evidence="3" key="2">
    <citation type="submission" date="2015-07" db="EMBL/GenBank/DDBJ databases">
        <authorList>
            <person name="Noorani M."/>
        </authorList>
    </citation>
    <scope>NUCLEOTIDE SEQUENCE [LARGE SCALE GENOMIC DNA]</scope>
    <source>
        <strain evidence="3">ATCC 27428</strain>
    </source>
</reference>
<dbReference type="EMBL" id="LGUI01000015">
    <property type="protein sequence ID" value="PNE29875.1"/>
    <property type="molecule type" value="Genomic_DNA"/>
</dbReference>
<keyword evidence="1" id="KW-0812">Transmembrane</keyword>
<evidence type="ECO:0000313" key="2">
    <source>
        <dbReference type="EMBL" id="MBB5118352.1"/>
    </source>
</evidence>
<comment type="caution">
    <text evidence="3">The sequence shown here is derived from an EMBL/GenBank/DDBJ whole genome shotgun (WGS) entry which is preliminary data.</text>
</comment>
<evidence type="ECO:0000313" key="5">
    <source>
        <dbReference type="Proteomes" id="UP000528608"/>
    </source>
</evidence>
<gene>
    <name evidence="3" type="ORF">AF335_32675</name>
    <name evidence="2" type="ORF">FHS36_001784</name>
</gene>